<evidence type="ECO:0000313" key="3">
    <source>
        <dbReference type="Proteomes" id="UP000244855"/>
    </source>
</evidence>
<dbReference type="InterPro" id="IPR010730">
    <property type="entry name" value="HET"/>
</dbReference>
<keyword evidence="3" id="KW-1185">Reference proteome</keyword>
<evidence type="ECO:0000313" key="2">
    <source>
        <dbReference type="EMBL" id="PVH96174.1"/>
    </source>
</evidence>
<dbReference type="AlphaFoldDB" id="A0A2V1DGC8"/>
<gene>
    <name evidence="2" type="ORF">DM02DRAFT_468147</name>
</gene>
<dbReference type="EMBL" id="KZ805472">
    <property type="protein sequence ID" value="PVH96174.1"/>
    <property type="molecule type" value="Genomic_DNA"/>
</dbReference>
<dbReference type="STRING" id="97972.A0A2V1DGC8"/>
<evidence type="ECO:0000259" key="1">
    <source>
        <dbReference type="Pfam" id="PF06985"/>
    </source>
</evidence>
<feature type="non-terminal residue" evidence="2">
    <location>
        <position position="294"/>
    </location>
</feature>
<feature type="domain" description="Heterokaryon incompatibility" evidence="1">
    <location>
        <begin position="1"/>
        <end position="142"/>
    </location>
</feature>
<feature type="non-terminal residue" evidence="2">
    <location>
        <position position="1"/>
    </location>
</feature>
<reference evidence="2 3" key="1">
    <citation type="journal article" date="2018" name="Sci. Rep.">
        <title>Comparative genomics provides insights into the lifestyle and reveals functional heterogeneity of dark septate endophytic fungi.</title>
        <authorList>
            <person name="Knapp D.G."/>
            <person name="Nemeth J.B."/>
            <person name="Barry K."/>
            <person name="Hainaut M."/>
            <person name="Henrissat B."/>
            <person name="Johnson J."/>
            <person name="Kuo A."/>
            <person name="Lim J.H.P."/>
            <person name="Lipzen A."/>
            <person name="Nolan M."/>
            <person name="Ohm R.A."/>
            <person name="Tamas L."/>
            <person name="Grigoriev I.V."/>
            <person name="Spatafora J.W."/>
            <person name="Nagy L.G."/>
            <person name="Kovacs G.M."/>
        </authorList>
    </citation>
    <scope>NUCLEOTIDE SEQUENCE [LARGE SCALE GENOMIC DNA]</scope>
    <source>
        <strain evidence="2 3">DSE2036</strain>
    </source>
</reference>
<dbReference type="PANTHER" id="PTHR33112:SF16">
    <property type="entry name" value="HETEROKARYON INCOMPATIBILITY DOMAIN-CONTAINING PROTEIN"/>
    <property type="match status" value="1"/>
</dbReference>
<accession>A0A2V1DGC8</accession>
<name>A0A2V1DGC8_9PLEO</name>
<protein>
    <submittedName>
        <fullName evidence="2">HET-domain-containing protein</fullName>
    </submittedName>
</protein>
<proteinExistence type="predicted"/>
<dbReference type="OrthoDB" id="3691074at2759"/>
<dbReference type="Proteomes" id="UP000244855">
    <property type="component" value="Unassembled WGS sequence"/>
</dbReference>
<organism evidence="2 3">
    <name type="scientific">Periconia macrospinosa</name>
    <dbReference type="NCBI Taxonomy" id="97972"/>
    <lineage>
        <taxon>Eukaryota</taxon>
        <taxon>Fungi</taxon>
        <taxon>Dikarya</taxon>
        <taxon>Ascomycota</taxon>
        <taxon>Pezizomycotina</taxon>
        <taxon>Dothideomycetes</taxon>
        <taxon>Pleosporomycetidae</taxon>
        <taxon>Pleosporales</taxon>
        <taxon>Massarineae</taxon>
        <taxon>Periconiaceae</taxon>
        <taxon>Periconia</taxon>
    </lineage>
</organism>
<sequence>YVALSYCWGPKQMAELQPRTTSNTRSAFLVEIPMSCMTPTLRDAVLTTRALSIRYIWIDAICIIQDNAQDWARESQQMGSVYSNAHLTICTQGASSCFDSFLVRPEAVKIDFKSSIAPQRSGAYNIHALSGTWSKRAWTHQEEALSIRKILFSPSQVTFSCPLFEISETTKSKEDGSNYGNLAYIMARYRNSDDKNELYDIWYSIALDYSGREISFRSDKLPALSGMAKLYADTAADEYLAGLWASDLHCGLLWHLSQSNQTLACIIDRPPSAPYIGPSWSWITHEAEACWYYW</sequence>
<dbReference type="Pfam" id="PF06985">
    <property type="entry name" value="HET"/>
    <property type="match status" value="1"/>
</dbReference>
<dbReference type="PANTHER" id="PTHR33112">
    <property type="entry name" value="DOMAIN PROTEIN, PUTATIVE-RELATED"/>
    <property type="match status" value="1"/>
</dbReference>